<name>A0ABW3H574_9SPHN</name>
<accession>A0ABW3H574</accession>
<evidence type="ECO:0000313" key="3">
    <source>
        <dbReference type="Proteomes" id="UP001596977"/>
    </source>
</evidence>
<evidence type="ECO:0000256" key="1">
    <source>
        <dbReference type="SAM" id="MobiDB-lite"/>
    </source>
</evidence>
<evidence type="ECO:0000313" key="2">
    <source>
        <dbReference type="EMBL" id="MFD0946459.1"/>
    </source>
</evidence>
<organism evidence="2 3">
    <name type="scientific">Sphingomonas canadensis</name>
    <dbReference type="NCBI Taxonomy" id="1219257"/>
    <lineage>
        <taxon>Bacteria</taxon>
        <taxon>Pseudomonadati</taxon>
        <taxon>Pseudomonadota</taxon>
        <taxon>Alphaproteobacteria</taxon>
        <taxon>Sphingomonadales</taxon>
        <taxon>Sphingomonadaceae</taxon>
        <taxon>Sphingomonas</taxon>
    </lineage>
</organism>
<dbReference type="EMBL" id="JBHTJG010000003">
    <property type="protein sequence ID" value="MFD0946459.1"/>
    <property type="molecule type" value="Genomic_DNA"/>
</dbReference>
<protein>
    <submittedName>
        <fullName evidence="2">Uncharacterized protein</fullName>
    </submittedName>
</protein>
<keyword evidence="3" id="KW-1185">Reference proteome</keyword>
<sequence>MPGAAARLMRESSPAATSGGGSPPLLPGIYPPLARASATLLRGASFLGAGLRPWPGAEGAAPITGRYRAKVIGNGLRELDRFLNLLIDEAALARGLAARPGQRNTSNKLGAYRQWLGRPHPDAERLRALGRSRECLFHCEGRVTRGDSLDCGFLTAGWPELPGTQAPLRRFGIGERIEASGEDLDDVCALYRRIAQELCG</sequence>
<proteinExistence type="predicted"/>
<comment type="caution">
    <text evidence="2">The sequence shown here is derived from an EMBL/GenBank/DDBJ whole genome shotgun (WGS) entry which is preliminary data.</text>
</comment>
<reference evidence="3" key="1">
    <citation type="journal article" date="2019" name="Int. J. Syst. Evol. Microbiol.">
        <title>The Global Catalogue of Microorganisms (GCM) 10K type strain sequencing project: providing services to taxonomists for standard genome sequencing and annotation.</title>
        <authorList>
            <consortium name="The Broad Institute Genomics Platform"/>
            <consortium name="The Broad Institute Genome Sequencing Center for Infectious Disease"/>
            <person name="Wu L."/>
            <person name="Ma J."/>
        </authorList>
    </citation>
    <scope>NUCLEOTIDE SEQUENCE [LARGE SCALE GENOMIC DNA]</scope>
    <source>
        <strain evidence="3">CCUG 62982</strain>
    </source>
</reference>
<dbReference type="Proteomes" id="UP001596977">
    <property type="component" value="Unassembled WGS sequence"/>
</dbReference>
<gene>
    <name evidence="2" type="ORF">ACFQ1E_08935</name>
</gene>
<feature type="region of interest" description="Disordered" evidence="1">
    <location>
        <begin position="1"/>
        <end position="24"/>
    </location>
</feature>